<feature type="region of interest" description="Disordered" evidence="5">
    <location>
        <begin position="181"/>
        <end position="200"/>
    </location>
</feature>
<evidence type="ECO:0000256" key="4">
    <source>
        <dbReference type="ARBA" id="ARBA00023136"/>
    </source>
</evidence>
<dbReference type="OrthoDB" id="448280at2759"/>
<evidence type="ECO:0000256" key="2">
    <source>
        <dbReference type="ARBA" id="ARBA00022692"/>
    </source>
</evidence>
<organism evidence="7 8">
    <name type="scientific">Thielaviopsis punctulata</name>
    <dbReference type="NCBI Taxonomy" id="72032"/>
    <lineage>
        <taxon>Eukaryota</taxon>
        <taxon>Fungi</taxon>
        <taxon>Dikarya</taxon>
        <taxon>Ascomycota</taxon>
        <taxon>Pezizomycotina</taxon>
        <taxon>Sordariomycetes</taxon>
        <taxon>Hypocreomycetidae</taxon>
        <taxon>Microascales</taxon>
        <taxon>Ceratocystidaceae</taxon>
        <taxon>Thielaviopsis</taxon>
    </lineage>
</organism>
<evidence type="ECO:0000256" key="5">
    <source>
        <dbReference type="SAM" id="MobiDB-lite"/>
    </source>
</evidence>
<keyword evidence="4 6" id="KW-0472">Membrane</keyword>
<feature type="transmembrane region" description="Helical" evidence="6">
    <location>
        <begin position="87"/>
        <end position="108"/>
    </location>
</feature>
<feature type="transmembrane region" description="Helical" evidence="6">
    <location>
        <begin position="128"/>
        <end position="150"/>
    </location>
</feature>
<dbReference type="PANTHER" id="PTHR11040">
    <property type="entry name" value="ZINC/IRON TRANSPORTER"/>
    <property type="match status" value="1"/>
</dbReference>
<proteinExistence type="predicted"/>
<feature type="transmembrane region" description="Helical" evidence="6">
    <location>
        <begin position="49"/>
        <end position="67"/>
    </location>
</feature>
<sequence length="451" mass="48543">NQEPFCLPDLSWLSVPTDLLLAELARRDATTTTKPQCGSGDRGSYNTPLHIAALALILLVSTLACAFPLFSRRVSSNSSANSLQSKIIFICQHFGTGVLLATGFVHLLPTAFSSLTDPCLPYLFNQGFPPLPGFIAMCAVLAIVTVEMYLSTRGAGHSHSHSHADWDSPDSEYNKLADPTATAATALPRDRHMRVSSLDNDDAEASESLVAGISPLPVLTPTRASIDRAKHAAHGVAAPRFSDRDSDMDLDLDLDDTDDPIDSTGPASSSVGYDELDMQDMPESVAEERRRRFLQCVLLEAGILFHSIFIGMAISVSTGPMFVIFLIAICFHQCFEGLALGSRIAALPFPKRSPRPWFMVLAFGTTTPIGQAIGLLVHGMYDPQSQMGLLMVGFMNAISAGLLLFAGLVQLLSEDFLTEKSYKTLTGARRRNAFLAVVSGAMLMSLVGAFA</sequence>
<dbReference type="EMBL" id="LAEV01000351">
    <property type="protein sequence ID" value="KKA30585.1"/>
    <property type="molecule type" value="Genomic_DNA"/>
</dbReference>
<evidence type="ECO:0000256" key="6">
    <source>
        <dbReference type="SAM" id="Phobius"/>
    </source>
</evidence>
<feature type="non-terminal residue" evidence="7">
    <location>
        <position position="1"/>
    </location>
</feature>
<feature type="transmembrane region" description="Helical" evidence="6">
    <location>
        <begin position="297"/>
        <end position="316"/>
    </location>
</feature>
<keyword evidence="3 6" id="KW-1133">Transmembrane helix</keyword>
<gene>
    <name evidence="7" type="ORF">TD95_001095</name>
</gene>
<feature type="transmembrane region" description="Helical" evidence="6">
    <location>
        <begin position="322"/>
        <end position="345"/>
    </location>
</feature>
<accession>A0A0F4ZK41</accession>
<feature type="transmembrane region" description="Helical" evidence="6">
    <location>
        <begin position="433"/>
        <end position="450"/>
    </location>
</feature>
<keyword evidence="8" id="KW-1185">Reference proteome</keyword>
<dbReference type="InterPro" id="IPR003689">
    <property type="entry name" value="ZIP"/>
</dbReference>
<dbReference type="AlphaFoldDB" id="A0A0F4ZK41"/>
<keyword evidence="2 6" id="KW-0812">Transmembrane</keyword>
<evidence type="ECO:0000256" key="3">
    <source>
        <dbReference type="ARBA" id="ARBA00022989"/>
    </source>
</evidence>
<dbReference type="Proteomes" id="UP000033483">
    <property type="component" value="Unassembled WGS sequence"/>
</dbReference>
<comment type="caution">
    <text evidence="7">The sequence shown here is derived from an EMBL/GenBank/DDBJ whole genome shotgun (WGS) entry which is preliminary data.</text>
</comment>
<reference evidence="7 8" key="1">
    <citation type="submission" date="2015-03" db="EMBL/GenBank/DDBJ databases">
        <authorList>
            <person name="Radwan O."/>
            <person name="Al-Naeli F.A."/>
            <person name="Rendon G.A."/>
            <person name="Fields C."/>
        </authorList>
    </citation>
    <scope>NUCLEOTIDE SEQUENCE [LARGE SCALE GENOMIC DNA]</scope>
    <source>
        <strain evidence="7">CR-DP1</strain>
    </source>
</reference>
<dbReference type="GO" id="GO:0005886">
    <property type="term" value="C:plasma membrane"/>
    <property type="evidence" value="ECO:0007669"/>
    <property type="project" value="TreeGrafter"/>
</dbReference>
<protein>
    <recommendedName>
        <fullName evidence="9">Zinc/iron permease</fullName>
    </recommendedName>
</protein>
<evidence type="ECO:0008006" key="9">
    <source>
        <dbReference type="Google" id="ProtNLM"/>
    </source>
</evidence>
<evidence type="ECO:0000256" key="1">
    <source>
        <dbReference type="ARBA" id="ARBA00004141"/>
    </source>
</evidence>
<dbReference type="GO" id="GO:0005385">
    <property type="term" value="F:zinc ion transmembrane transporter activity"/>
    <property type="evidence" value="ECO:0007669"/>
    <property type="project" value="TreeGrafter"/>
</dbReference>
<feature type="region of interest" description="Disordered" evidence="5">
    <location>
        <begin position="255"/>
        <end position="274"/>
    </location>
</feature>
<evidence type="ECO:0000313" key="7">
    <source>
        <dbReference type="EMBL" id="KKA30585.1"/>
    </source>
</evidence>
<evidence type="ECO:0000313" key="8">
    <source>
        <dbReference type="Proteomes" id="UP000033483"/>
    </source>
</evidence>
<dbReference type="PANTHER" id="PTHR11040:SF60">
    <property type="entry name" value="FAMILY ZINC TRANSPORTER, PUTATIVE (AFU_ORTHOLOGUE AFUA_8G04010)-RELATED"/>
    <property type="match status" value="1"/>
</dbReference>
<name>A0A0F4ZK41_9PEZI</name>
<comment type="subcellular location">
    <subcellularLocation>
        <location evidence="1">Membrane</location>
        <topology evidence="1">Multi-pass membrane protein</topology>
    </subcellularLocation>
</comment>
<feature type="transmembrane region" description="Helical" evidence="6">
    <location>
        <begin position="357"/>
        <end position="381"/>
    </location>
</feature>
<feature type="transmembrane region" description="Helical" evidence="6">
    <location>
        <begin position="387"/>
        <end position="412"/>
    </location>
</feature>
<dbReference type="Pfam" id="PF02535">
    <property type="entry name" value="Zip"/>
    <property type="match status" value="1"/>
</dbReference>